<name>A0A7Y7ITR7_9PROT</name>
<evidence type="ECO:0000313" key="4">
    <source>
        <dbReference type="Proteomes" id="UP000534870"/>
    </source>
</evidence>
<dbReference type="Pfam" id="PF13403">
    <property type="entry name" value="Hint_2"/>
    <property type="match status" value="1"/>
</dbReference>
<dbReference type="SUPFAM" id="SSF51294">
    <property type="entry name" value="Hedgehog/intein (Hint) domain"/>
    <property type="match status" value="1"/>
</dbReference>
<dbReference type="Gene3D" id="2.170.16.10">
    <property type="entry name" value="Hedgehog/Intein (Hint) domain"/>
    <property type="match status" value="1"/>
</dbReference>
<dbReference type="AlphaFoldDB" id="A0A7Y7ITR7"/>
<protein>
    <submittedName>
        <fullName evidence="3">Hint domain-containing protein</fullName>
    </submittedName>
</protein>
<dbReference type="InterPro" id="IPR028992">
    <property type="entry name" value="Hedgehog/Intein_dom"/>
</dbReference>
<feature type="domain" description="Hedgehog/Intein (Hint)" evidence="2">
    <location>
        <begin position="110"/>
        <end position="247"/>
    </location>
</feature>
<evidence type="ECO:0000259" key="2">
    <source>
        <dbReference type="Pfam" id="PF13403"/>
    </source>
</evidence>
<feature type="region of interest" description="Disordered" evidence="1">
    <location>
        <begin position="436"/>
        <end position="460"/>
    </location>
</feature>
<reference evidence="3 4" key="1">
    <citation type="submission" date="2020-06" db="EMBL/GenBank/DDBJ databases">
        <title>Description of novel acetic acid bacteria.</title>
        <authorList>
            <person name="Sombolestani A."/>
        </authorList>
    </citation>
    <scope>NUCLEOTIDE SEQUENCE [LARGE SCALE GENOMIC DNA]</scope>
    <source>
        <strain evidence="3 4">LMG 31431</strain>
    </source>
</reference>
<dbReference type="EMBL" id="JABXXP010000019">
    <property type="protein sequence ID" value="NVN10142.1"/>
    <property type="molecule type" value="Genomic_DNA"/>
</dbReference>
<organism evidence="3 4">
    <name type="scientific">Nguyenibacter vanlangensis</name>
    <dbReference type="NCBI Taxonomy" id="1216886"/>
    <lineage>
        <taxon>Bacteria</taxon>
        <taxon>Pseudomonadati</taxon>
        <taxon>Pseudomonadota</taxon>
        <taxon>Alphaproteobacteria</taxon>
        <taxon>Acetobacterales</taxon>
        <taxon>Acetobacteraceae</taxon>
        <taxon>Nguyenibacter</taxon>
    </lineage>
</organism>
<accession>A0A7Y7ITR7</accession>
<evidence type="ECO:0000256" key="1">
    <source>
        <dbReference type="SAM" id="MobiDB-lite"/>
    </source>
</evidence>
<dbReference type="Proteomes" id="UP000534870">
    <property type="component" value="Unassembled WGS sequence"/>
</dbReference>
<gene>
    <name evidence="3" type="ORF">HUK84_03090</name>
</gene>
<sequence length="460" mass="48940">MTINNSLNLLGAIGTGLTPLEGTVVVNYADNTVTGSLNLQAAGLLSAQTYDNLTLTQSGSNYTISGTNGLTSVAVTYTGQAPTSSTSTVTLLSTGIAAASGTGSVTSSVVCFASGTLIRTPDGDVAIETLSPGDRVITASGVERSIKWMGHATIDCRRHAKPSQVKPIRISAGSFAPGLPSQDLWVSPGHSVCVPVLDEVLVPADLLVNGSTVQQINCQEITYWHLELDSHDIILANGLPAESYLDVDNRSFFLTGEGLLDPDRSASDLSNYCRPFTIDELIIKAIRARLRTRAQALGWRLTDFQLNEVLIIADGDVYHPTVHGQTLRYVLPASIKNATLVSPTNAAAFVTDSMDRRELGIAIRSVTIDDGIGACRTVSADDDVLSLGAYGAEGPADARFRWTSNRLPLPSSLWNDCKGHFFIRFDLGHSGLPRWNAPEAGESTQGKDSQFHAAKLNRAA</sequence>
<comment type="caution">
    <text evidence="3">The sequence shown here is derived from an EMBL/GenBank/DDBJ whole genome shotgun (WGS) entry which is preliminary data.</text>
</comment>
<evidence type="ECO:0000313" key="3">
    <source>
        <dbReference type="EMBL" id="NVN10142.1"/>
    </source>
</evidence>
<dbReference type="RefSeq" id="WP_176638926.1">
    <property type="nucleotide sequence ID" value="NZ_JABXXP010000019.1"/>
</dbReference>
<proteinExistence type="predicted"/>
<dbReference type="InterPro" id="IPR036844">
    <property type="entry name" value="Hint_dom_sf"/>
</dbReference>